<gene>
    <name evidence="2" type="ORF">EHI8A_052280</name>
</gene>
<reference evidence="2 3" key="1">
    <citation type="submission" date="2013-01" db="EMBL/GenBank/DDBJ databases">
        <authorList>
            <person name="Hannick L."/>
            <person name="Zafar N."/>
            <person name="Lorenzi H."/>
            <person name="Ali I.A."/>
            <person name="Petri W.P."/>
            <person name="Caler E."/>
        </authorList>
    </citation>
    <scope>NUCLEOTIDE SEQUENCE [LARGE SCALE GENOMIC DNA]</scope>
    <source>
        <strain evidence="3">HM3:IMSS-B</strain>
    </source>
</reference>
<dbReference type="InterPro" id="IPR007344">
    <property type="entry name" value="GrpB/CoaE"/>
</dbReference>
<dbReference type="EMBL" id="KB611414">
    <property type="protein sequence ID" value="EMH72936.1"/>
    <property type="molecule type" value="Genomic_DNA"/>
</dbReference>
<evidence type="ECO:0000256" key="1">
    <source>
        <dbReference type="SAM" id="Phobius"/>
    </source>
</evidence>
<evidence type="ECO:0000313" key="3">
    <source>
        <dbReference type="Proteomes" id="UP000030781"/>
    </source>
</evidence>
<keyword evidence="1" id="KW-0472">Membrane</keyword>
<feature type="transmembrane region" description="Helical" evidence="1">
    <location>
        <begin position="100"/>
        <end position="118"/>
    </location>
</feature>
<keyword evidence="1" id="KW-1133">Transmembrane helix</keyword>
<dbReference type="VEuPathDB" id="AmoebaDB:EHI8A_052280"/>
<proteinExistence type="predicted"/>
<accession>M3UIQ9</accession>
<sequence>MLIFKNELESDDALADAYVSLKRKLAEANPDDVDAYGVGKKDFIENRLREVGGEFSVNRLLGHQRAESNRAETLLIVMMVIQFLIAIVAAISVYSNDNKYLFFYAVAGFVLMLAWFFLSQGQLSHRSAGDQARRAVLLMSGLKLKPSAEQQLRIRDGFKVDIPYNMIRREESHFATREAPGNKRLTEMIEESSYWTRTLQKNSSKAMTGLLFVFVAMALSVSGAAVASLDSDKLISLSRVMIAVMVFMVSSDVLGLLLSYRSSASTIDEIFKRVDGVIARGYLKSDVLLLMLDYNAAIERAPATLPWIYKLSHSSLSRRWQAYVEAKLINRQDGGD</sequence>
<dbReference type="InterPro" id="IPR043519">
    <property type="entry name" value="NT_sf"/>
</dbReference>
<name>M3UIQ9_ENTH1</name>
<dbReference type="SUPFAM" id="SSF81301">
    <property type="entry name" value="Nucleotidyltransferase"/>
    <property type="match status" value="1"/>
</dbReference>
<feature type="transmembrane region" description="Helical" evidence="1">
    <location>
        <begin position="206"/>
        <end position="228"/>
    </location>
</feature>
<dbReference type="AlphaFoldDB" id="M3UIQ9"/>
<organism evidence="2 3">
    <name type="scientific">Entamoeba histolytica HM-1:IMSS-B</name>
    <dbReference type="NCBI Taxonomy" id="885319"/>
    <lineage>
        <taxon>Eukaryota</taxon>
        <taxon>Amoebozoa</taxon>
        <taxon>Evosea</taxon>
        <taxon>Archamoebae</taxon>
        <taxon>Mastigamoebida</taxon>
        <taxon>Entamoebidae</taxon>
        <taxon>Entamoeba</taxon>
    </lineage>
</organism>
<dbReference type="Gene3D" id="3.30.460.10">
    <property type="entry name" value="Beta Polymerase, domain 2"/>
    <property type="match status" value="1"/>
</dbReference>
<feature type="transmembrane region" description="Helical" evidence="1">
    <location>
        <begin position="74"/>
        <end position="94"/>
    </location>
</feature>
<dbReference type="Proteomes" id="UP000030781">
    <property type="component" value="Unassembled WGS sequence"/>
</dbReference>
<keyword evidence="1" id="KW-0812">Transmembrane</keyword>
<dbReference type="Pfam" id="PF04229">
    <property type="entry name" value="GrpB"/>
    <property type="match status" value="1"/>
</dbReference>
<feature type="transmembrane region" description="Helical" evidence="1">
    <location>
        <begin position="240"/>
        <end position="260"/>
    </location>
</feature>
<evidence type="ECO:0000313" key="2">
    <source>
        <dbReference type="EMBL" id="EMH72936.1"/>
    </source>
</evidence>
<protein>
    <submittedName>
        <fullName evidence="2">Uncharacterized protein</fullName>
    </submittedName>
</protein>